<dbReference type="Pfam" id="PF01471">
    <property type="entry name" value="PG_binding_1"/>
    <property type="match status" value="1"/>
</dbReference>
<dbReference type="EMBL" id="CP014859">
    <property type="protein sequence ID" value="AOS61383.1"/>
    <property type="molecule type" value="Genomic_DNA"/>
</dbReference>
<evidence type="ECO:0000313" key="4">
    <source>
        <dbReference type="EMBL" id="AOS61383.1"/>
    </source>
</evidence>
<feature type="domain" description="Peptidoglycan binding-like" evidence="3">
    <location>
        <begin position="203"/>
        <end position="249"/>
    </location>
</feature>
<feature type="compositionally biased region" description="Basic and acidic residues" evidence="1">
    <location>
        <begin position="22"/>
        <end position="33"/>
    </location>
</feature>
<dbReference type="Gene3D" id="2.40.420.20">
    <property type="match status" value="1"/>
</dbReference>
<evidence type="ECO:0000256" key="2">
    <source>
        <dbReference type="SAM" id="Phobius"/>
    </source>
</evidence>
<keyword evidence="2" id="KW-1133">Transmembrane helix</keyword>
<keyword evidence="2" id="KW-0472">Membrane</keyword>
<feature type="compositionally biased region" description="Basic residues" evidence="1">
    <location>
        <begin position="1"/>
        <end position="14"/>
    </location>
</feature>
<dbReference type="Gene3D" id="1.10.101.10">
    <property type="entry name" value="PGBD-like superfamily/PGBD"/>
    <property type="match status" value="1"/>
</dbReference>
<feature type="region of interest" description="Disordered" evidence="1">
    <location>
        <begin position="1"/>
        <end position="79"/>
    </location>
</feature>
<accession>A0AAC9HLM3</accession>
<dbReference type="PANTHER" id="PTHR30469">
    <property type="entry name" value="MULTIDRUG RESISTANCE PROTEIN MDTA"/>
    <property type="match status" value="1"/>
</dbReference>
<dbReference type="InterPro" id="IPR002477">
    <property type="entry name" value="Peptidoglycan-bd-like"/>
</dbReference>
<gene>
    <name evidence="4" type="ORF">TL08_02725</name>
</gene>
<dbReference type="AlphaFoldDB" id="A0AAC9HLM3"/>
<feature type="transmembrane region" description="Helical" evidence="2">
    <location>
        <begin position="85"/>
        <end position="105"/>
    </location>
</feature>
<dbReference type="SUPFAM" id="SSF47090">
    <property type="entry name" value="PGBD-like"/>
    <property type="match status" value="1"/>
</dbReference>
<keyword evidence="5" id="KW-1185">Reference proteome</keyword>
<sequence>MRRPGAAHRRRILRGRAGVSRELSDERADRSSESDVQQDPVDAVGGARETTSSVQEEKVNRSEHARPAAKQDDVARPRKKRRRSLIIGAVVALLAVGGAAGVYAYDRSQAAQADESSMPKADITTETIVRGDLTGSTRVLGTLEYSGGSGIPSAMSGTITELPETGQELKLGSVAFRVDNRPVILMHGQLPAWRSFEYGMDDGPDVRQLEESLAALGFFTDEPDDTFGWPTATAIQNWQGEHGLDKTGEIEMGEIVFTSGDVRVGSLGAAVGDQVGPGADVLGVTGIDKIVSAELDLKDQSLGVLDKAVTVSLPGGTQAAGTVTSVGAPVETEGDMGPKVRIPVTVTLDDAADADGLQQADVSVDFASETREDVFSVPVSALLALPEGEFGVEILGADGAVEEITIETGLFTDGRVEISGEGLAEGQEVVVPSL</sequence>
<dbReference type="KEGG" id="ahm:TL08_02725"/>
<evidence type="ECO:0000313" key="5">
    <source>
        <dbReference type="Proteomes" id="UP000095210"/>
    </source>
</evidence>
<dbReference type="PANTHER" id="PTHR30469:SF15">
    <property type="entry name" value="HLYD FAMILY OF SECRETION PROTEINS"/>
    <property type="match status" value="1"/>
</dbReference>
<feature type="compositionally biased region" description="Basic and acidic residues" evidence="1">
    <location>
        <begin position="55"/>
        <end position="76"/>
    </location>
</feature>
<dbReference type="GO" id="GO:1990281">
    <property type="term" value="C:efflux pump complex"/>
    <property type="evidence" value="ECO:0007669"/>
    <property type="project" value="TreeGrafter"/>
</dbReference>
<protein>
    <submittedName>
        <fullName evidence="4">Membrane-fusion protein</fullName>
    </submittedName>
</protein>
<dbReference type="InterPro" id="IPR036366">
    <property type="entry name" value="PGBDSf"/>
</dbReference>
<name>A0AAC9HLM3_9PSEU</name>
<organism evidence="4 5">
    <name type="scientific">Actinoalloteichus hymeniacidonis</name>
    <dbReference type="NCBI Taxonomy" id="340345"/>
    <lineage>
        <taxon>Bacteria</taxon>
        <taxon>Bacillati</taxon>
        <taxon>Actinomycetota</taxon>
        <taxon>Actinomycetes</taxon>
        <taxon>Pseudonocardiales</taxon>
        <taxon>Pseudonocardiaceae</taxon>
        <taxon>Actinoalloteichus</taxon>
    </lineage>
</organism>
<proteinExistence type="predicted"/>
<dbReference type="InterPro" id="IPR036365">
    <property type="entry name" value="PGBD-like_sf"/>
</dbReference>
<evidence type="ECO:0000259" key="3">
    <source>
        <dbReference type="Pfam" id="PF01471"/>
    </source>
</evidence>
<reference evidence="5" key="1">
    <citation type="submission" date="2016-03" db="EMBL/GenBank/DDBJ databases">
        <title>Complete genome sequence of the type strain Actinoalloteichus hymeniacidonis DSM 45092.</title>
        <authorList>
            <person name="Schaffert L."/>
            <person name="Albersmeier A."/>
            <person name="Winkler A."/>
            <person name="Kalinowski J."/>
            <person name="Zotchev S."/>
            <person name="Ruckert C."/>
        </authorList>
    </citation>
    <scope>NUCLEOTIDE SEQUENCE [LARGE SCALE GENOMIC DNA]</scope>
    <source>
        <strain evidence="5">HPA177(T) (DSM 45092(T))</strain>
    </source>
</reference>
<keyword evidence="2" id="KW-0812">Transmembrane</keyword>
<dbReference type="Proteomes" id="UP000095210">
    <property type="component" value="Chromosome"/>
</dbReference>
<dbReference type="GO" id="GO:0015562">
    <property type="term" value="F:efflux transmembrane transporter activity"/>
    <property type="evidence" value="ECO:0007669"/>
    <property type="project" value="TreeGrafter"/>
</dbReference>
<evidence type="ECO:0000256" key="1">
    <source>
        <dbReference type="SAM" id="MobiDB-lite"/>
    </source>
</evidence>